<feature type="compositionally biased region" description="Basic and acidic residues" evidence="2">
    <location>
        <begin position="793"/>
        <end position="807"/>
    </location>
</feature>
<feature type="compositionally biased region" description="Basic and acidic residues" evidence="2">
    <location>
        <begin position="836"/>
        <end position="845"/>
    </location>
</feature>
<name>A0A6A3TZS6_9STRA</name>
<dbReference type="AlphaFoldDB" id="A0A6A3TZS6"/>
<reference evidence="3 4" key="1">
    <citation type="submission" date="2018-08" db="EMBL/GenBank/DDBJ databases">
        <title>Genomic investigation of the strawberry pathogen Phytophthora fragariae indicates pathogenicity is determined by transcriptional variation in three key races.</title>
        <authorList>
            <person name="Adams T.M."/>
            <person name="Armitage A.D."/>
            <person name="Sobczyk M.K."/>
            <person name="Bates H.J."/>
            <person name="Dunwell J.M."/>
            <person name="Nellist C.F."/>
            <person name="Harrison R.J."/>
        </authorList>
    </citation>
    <scope>NUCLEOTIDE SEQUENCE [LARGE SCALE GENOMIC DNA]</scope>
    <source>
        <strain evidence="3 4">NOV-5</strain>
    </source>
</reference>
<dbReference type="EMBL" id="QXGA01000519">
    <property type="protein sequence ID" value="KAE9144731.1"/>
    <property type="molecule type" value="Genomic_DNA"/>
</dbReference>
<evidence type="ECO:0000256" key="1">
    <source>
        <dbReference type="SAM" id="Coils"/>
    </source>
</evidence>
<organism evidence="3 4">
    <name type="scientific">Phytophthora fragariae</name>
    <dbReference type="NCBI Taxonomy" id="53985"/>
    <lineage>
        <taxon>Eukaryota</taxon>
        <taxon>Sar</taxon>
        <taxon>Stramenopiles</taxon>
        <taxon>Oomycota</taxon>
        <taxon>Peronosporomycetes</taxon>
        <taxon>Peronosporales</taxon>
        <taxon>Peronosporaceae</taxon>
        <taxon>Phytophthora</taxon>
    </lineage>
</organism>
<comment type="caution">
    <text evidence="3">The sequence shown here is derived from an EMBL/GenBank/DDBJ whole genome shotgun (WGS) entry which is preliminary data.</text>
</comment>
<protein>
    <submittedName>
        <fullName evidence="3">Uncharacterized protein</fullName>
    </submittedName>
</protein>
<evidence type="ECO:0000313" key="4">
    <source>
        <dbReference type="Proteomes" id="UP000440732"/>
    </source>
</evidence>
<gene>
    <name evidence="3" type="ORF">PF006_g10361</name>
</gene>
<feature type="region of interest" description="Disordered" evidence="2">
    <location>
        <begin position="789"/>
        <end position="863"/>
    </location>
</feature>
<dbReference type="Proteomes" id="UP000440732">
    <property type="component" value="Unassembled WGS sequence"/>
</dbReference>
<evidence type="ECO:0000256" key="2">
    <source>
        <dbReference type="SAM" id="MobiDB-lite"/>
    </source>
</evidence>
<feature type="coiled-coil region" evidence="1">
    <location>
        <begin position="568"/>
        <end position="595"/>
    </location>
</feature>
<keyword evidence="1" id="KW-0175">Coiled coil</keyword>
<feature type="compositionally biased region" description="Acidic residues" evidence="2">
    <location>
        <begin position="853"/>
        <end position="863"/>
    </location>
</feature>
<accession>A0A6A3TZS6</accession>
<proteinExistence type="predicted"/>
<sequence length="863" mass="96864">MSGRLCLRLLEATAPGKPCWSGKVSVLRVMLPPIHKSTNGLHNERRGSGVGGGFLGDANRKQAITASMPSPSRPGYLENQSNALLPVAASSSFSPGLDRMAERVHALERENEHFREELQHIRHFYSSNQQQHEDDQLSVGKIAEDLQRLAHSFNSKLQADMTHQQREQQKSALLFAEVSRLGHRVEGLEGELRGVIDDTHQKFEAQDQHAQFLASVSSKQMQAASPGRTTELHRQLRDMQDAMVRLRSELDADRSARWKSDAAVDVKLDAQLERINSKMTADKRDLARVLDEQRQLVTGADFQRVTAHMREFSRVNDHLLALERWLHNEFSQVKRIFQALAGDVDARFQCLLIELGNGLKMWHAALARHEEDVGVRFHDLEEAVRAVALAVQRKLRTLEEVIPLEVQARQKNDDKLRRRVEGVVKALGHAIETSREEYLPQQSTLAHRVHQLELNQHTTSDEISMQHNAMRETIQAFMEDSDAMLLRSAAAVEQERIKGLQDMAAPAVAPESHLSEEVKAESAHIKEELKTLQAWMKVHADECRQLVQKTSAMTSIPVPAAVPPPRVIEEMQVDAERVKTELEALRTYMESHAQECLQYLQAKPVVPSLVQPVTIRTSSADEVRESTKRVKEEVDALQAWTAMHAQGCRQYFDFLSWSMDNIRRESAVVQCLDAVVDQIVETQTCGHLDTLVKGVNGVLSWAATPRTTNLTLPPAFTATGSSFDRKAPSRASPSHYTVHASNLGNPSLNQNSSRTSVYEDALDLSTTTYYASSDGDSALNGARMDQLSENGEFEDKQEVRDGDLPDKLDEDEYSMDMTQEDVAIEQPVSMHGPLARQEDELHDTTVRSQVEAQIEEDPLTLDL</sequence>
<evidence type="ECO:0000313" key="3">
    <source>
        <dbReference type="EMBL" id="KAE9144731.1"/>
    </source>
</evidence>
<feature type="compositionally biased region" description="Acidic residues" evidence="2">
    <location>
        <begin position="808"/>
        <end position="823"/>
    </location>
</feature>